<dbReference type="Pfam" id="PF01134">
    <property type="entry name" value="GIDA"/>
    <property type="match status" value="1"/>
</dbReference>
<dbReference type="InterPro" id="IPR004417">
    <property type="entry name" value="TrmFO"/>
</dbReference>
<dbReference type="HAMAP" id="MF_01037">
    <property type="entry name" value="TrmFO"/>
    <property type="match status" value="1"/>
</dbReference>
<feature type="region of interest" description="Disordered" evidence="11">
    <location>
        <begin position="1"/>
        <end position="34"/>
    </location>
</feature>
<comment type="function">
    <text evidence="10">Catalyzes the folate-dependent formation of 5-methyl-uridine at position 54 (M-5-U54) in all tRNAs.</text>
</comment>
<dbReference type="InterPro" id="IPR036188">
    <property type="entry name" value="FAD/NAD-bd_sf"/>
</dbReference>
<evidence type="ECO:0000313" key="14">
    <source>
        <dbReference type="Proteomes" id="UP000823915"/>
    </source>
</evidence>
<comment type="catalytic activity">
    <reaction evidence="10">
        <text>uridine(54) in tRNA + (6R)-5,10-methylene-5,6,7,8-tetrahydrofolate + NADPH + H(+) = 5-methyluridine(54) in tRNA + (6S)-5,6,7,8-tetrahydrofolate + NADP(+)</text>
        <dbReference type="Rhea" id="RHEA:62372"/>
        <dbReference type="Rhea" id="RHEA-COMP:10167"/>
        <dbReference type="Rhea" id="RHEA-COMP:10193"/>
        <dbReference type="ChEBI" id="CHEBI:15378"/>
        <dbReference type="ChEBI" id="CHEBI:15636"/>
        <dbReference type="ChEBI" id="CHEBI:57453"/>
        <dbReference type="ChEBI" id="CHEBI:57783"/>
        <dbReference type="ChEBI" id="CHEBI:58349"/>
        <dbReference type="ChEBI" id="CHEBI:65315"/>
        <dbReference type="ChEBI" id="CHEBI:74447"/>
        <dbReference type="EC" id="2.1.1.74"/>
    </reaction>
</comment>
<keyword evidence="8 10" id="KW-0521">NADP</keyword>
<dbReference type="GO" id="GO:0005829">
    <property type="term" value="C:cytosol"/>
    <property type="evidence" value="ECO:0007669"/>
    <property type="project" value="TreeGrafter"/>
</dbReference>
<dbReference type="NCBIfam" id="TIGR00137">
    <property type="entry name" value="gid_trmFO"/>
    <property type="match status" value="1"/>
</dbReference>
<evidence type="ECO:0000313" key="13">
    <source>
        <dbReference type="EMBL" id="HIY26265.1"/>
    </source>
</evidence>
<dbReference type="EC" id="2.1.1.74" evidence="10"/>
<dbReference type="InterPro" id="IPR020595">
    <property type="entry name" value="MnmG-rel_CS"/>
</dbReference>
<proteinExistence type="inferred from homology"/>
<keyword evidence="2 10" id="KW-0963">Cytoplasm</keyword>
<protein>
    <recommendedName>
        <fullName evidence="10">Methylenetetrahydrofolate--tRNA-(uracil-5-)-methyltransferase TrmFO</fullName>
        <ecNumber evidence="10">2.1.1.74</ecNumber>
    </recommendedName>
    <alternativeName>
        <fullName evidence="10">Folate-dependent tRNA (uracil-5-)-methyltransferase</fullName>
    </alternativeName>
    <alternativeName>
        <fullName evidence="10">Folate-dependent tRNA(M-5-U54)-methyltransferase</fullName>
    </alternativeName>
</protein>
<name>A0A9D1YCB1_9FIRM</name>
<evidence type="ECO:0000256" key="6">
    <source>
        <dbReference type="ARBA" id="ARBA00022694"/>
    </source>
</evidence>
<feature type="binding site" evidence="10">
    <location>
        <begin position="51"/>
        <end position="56"/>
    </location>
    <ligand>
        <name>FAD</name>
        <dbReference type="ChEBI" id="CHEBI:57692"/>
    </ligand>
</feature>
<dbReference type="AlphaFoldDB" id="A0A9D1YCB1"/>
<keyword evidence="5 10" id="KW-0808">Transferase</keyword>
<gene>
    <name evidence="10 13" type="primary">trmFO</name>
    <name evidence="13" type="ORF">H9838_03725</name>
</gene>
<dbReference type="GO" id="GO:0047151">
    <property type="term" value="F:tRNA (uracil(54)-C5)-methyltransferase activity, 5,10-methylenetetrahydrofolate-dependent"/>
    <property type="evidence" value="ECO:0007669"/>
    <property type="project" value="UniProtKB-UniRule"/>
</dbReference>
<keyword evidence="7 10" id="KW-0274">FAD</keyword>
<evidence type="ECO:0000256" key="5">
    <source>
        <dbReference type="ARBA" id="ARBA00022679"/>
    </source>
</evidence>
<evidence type="ECO:0000256" key="1">
    <source>
        <dbReference type="ARBA" id="ARBA00001974"/>
    </source>
</evidence>
<evidence type="ECO:0000256" key="4">
    <source>
        <dbReference type="ARBA" id="ARBA00022630"/>
    </source>
</evidence>
<sequence length="499" mass="53877">MGRDRRGSGGDQGCAALYGSGRRARESDQDSGAGKAVNKEARALEQVTVLGAGLAGCEAAWALARRGIPVTLYEMKPQRFSPAHKSGGLAELICSNSLKAARVNSAAGLLKEEMRRLGSLLLECAAQCAVPAGGALAVDREEFSRLATQAIEGEPLITLRREEAADLPREGIVIVATGPLTSEALSEKILALCGGGLSFFDAAAPIVTRESLDWDHCFTASRYGREEEGGNGDYVNCPMNKEEYDRFVEELVAAERAPVHSFDARAPKVYEGCMPIEVLASRGHDAIRFGPMKPVGLKDPRTGHRPWAVVQLRKENREGTLFNLVGFQTNLKFGEQKRVFGLIPGLAKAEFVRYGVMHRNTFLNSPRLLEGDFSFRGRPGLYFAGQITGVEGYMESAGSGLLAGINAARRLAGKEPLLLPETTMLGALSRHVSRYEGKDFQPMGANFGVLPPLEEKIRDKQRRYEALAQRALEDLAACCKASGEPLTHSAQGAEGKESV</sequence>
<dbReference type="SUPFAM" id="SSF51905">
    <property type="entry name" value="FAD/NAD(P)-binding domain"/>
    <property type="match status" value="1"/>
</dbReference>
<comment type="catalytic activity">
    <reaction evidence="10">
        <text>uridine(54) in tRNA + (6R)-5,10-methylene-5,6,7,8-tetrahydrofolate + NADH + H(+) = 5-methyluridine(54) in tRNA + (6S)-5,6,7,8-tetrahydrofolate + NAD(+)</text>
        <dbReference type="Rhea" id="RHEA:16873"/>
        <dbReference type="Rhea" id="RHEA-COMP:10167"/>
        <dbReference type="Rhea" id="RHEA-COMP:10193"/>
        <dbReference type="ChEBI" id="CHEBI:15378"/>
        <dbReference type="ChEBI" id="CHEBI:15636"/>
        <dbReference type="ChEBI" id="CHEBI:57453"/>
        <dbReference type="ChEBI" id="CHEBI:57540"/>
        <dbReference type="ChEBI" id="CHEBI:57945"/>
        <dbReference type="ChEBI" id="CHEBI:65315"/>
        <dbReference type="ChEBI" id="CHEBI:74447"/>
        <dbReference type="EC" id="2.1.1.74"/>
    </reaction>
</comment>
<evidence type="ECO:0000256" key="10">
    <source>
        <dbReference type="HAMAP-Rule" id="MF_01037"/>
    </source>
</evidence>
<keyword evidence="9 10" id="KW-0520">NAD</keyword>
<comment type="subcellular location">
    <subcellularLocation>
        <location evidence="10">Cytoplasm</location>
    </subcellularLocation>
</comment>
<dbReference type="InterPro" id="IPR040131">
    <property type="entry name" value="MnmG_N"/>
</dbReference>
<evidence type="ECO:0000256" key="3">
    <source>
        <dbReference type="ARBA" id="ARBA00022603"/>
    </source>
</evidence>
<evidence type="ECO:0000256" key="2">
    <source>
        <dbReference type="ARBA" id="ARBA00022490"/>
    </source>
</evidence>
<organism evidence="13 14">
    <name type="scientific">Candidatus Acutalibacter pullistercoris</name>
    <dbReference type="NCBI Taxonomy" id="2838418"/>
    <lineage>
        <taxon>Bacteria</taxon>
        <taxon>Bacillati</taxon>
        <taxon>Bacillota</taxon>
        <taxon>Clostridia</taxon>
        <taxon>Eubacteriales</taxon>
        <taxon>Acutalibacteraceae</taxon>
        <taxon>Acutalibacter</taxon>
    </lineage>
</organism>
<comment type="similarity">
    <text evidence="10">Belongs to the MnmG family. TrmFO subfamily.</text>
</comment>
<reference evidence="13" key="1">
    <citation type="journal article" date="2021" name="PeerJ">
        <title>Extensive microbial diversity within the chicken gut microbiome revealed by metagenomics and culture.</title>
        <authorList>
            <person name="Gilroy R."/>
            <person name="Ravi A."/>
            <person name="Getino M."/>
            <person name="Pursley I."/>
            <person name="Horton D.L."/>
            <person name="Alikhan N.F."/>
            <person name="Baker D."/>
            <person name="Gharbi K."/>
            <person name="Hall N."/>
            <person name="Watson M."/>
            <person name="Adriaenssens E.M."/>
            <person name="Foster-Nyarko E."/>
            <person name="Jarju S."/>
            <person name="Secka A."/>
            <person name="Antonio M."/>
            <person name="Oren A."/>
            <person name="Chaudhuri R.R."/>
            <person name="La Ragione R."/>
            <person name="Hildebrand F."/>
            <person name="Pallen M.J."/>
        </authorList>
    </citation>
    <scope>NUCLEOTIDE SEQUENCE</scope>
    <source>
        <strain evidence="13">1282</strain>
    </source>
</reference>
<dbReference type="NCBIfam" id="NF003739">
    <property type="entry name" value="PRK05335.1"/>
    <property type="match status" value="1"/>
</dbReference>
<dbReference type="PROSITE" id="PS01281">
    <property type="entry name" value="GIDA_2"/>
    <property type="match status" value="1"/>
</dbReference>
<dbReference type="GO" id="GO:0002098">
    <property type="term" value="P:tRNA wobble uridine modification"/>
    <property type="evidence" value="ECO:0007669"/>
    <property type="project" value="TreeGrafter"/>
</dbReference>
<dbReference type="PANTHER" id="PTHR11806:SF2">
    <property type="entry name" value="METHYLENETETRAHYDROFOLATE--TRNA-(URACIL-5-)-METHYLTRANSFERASE TRMFO"/>
    <property type="match status" value="1"/>
</dbReference>
<reference evidence="13" key="2">
    <citation type="submission" date="2021-04" db="EMBL/GenBank/DDBJ databases">
        <authorList>
            <person name="Gilroy R."/>
        </authorList>
    </citation>
    <scope>NUCLEOTIDE SEQUENCE</scope>
    <source>
        <strain evidence="13">1282</strain>
    </source>
</reference>
<evidence type="ECO:0000256" key="8">
    <source>
        <dbReference type="ARBA" id="ARBA00022857"/>
    </source>
</evidence>
<dbReference type="Proteomes" id="UP000823915">
    <property type="component" value="Unassembled WGS sequence"/>
</dbReference>
<accession>A0A9D1YCB1</accession>
<comment type="cofactor">
    <cofactor evidence="1 10">
        <name>FAD</name>
        <dbReference type="ChEBI" id="CHEBI:57692"/>
    </cofactor>
</comment>
<dbReference type="Gene3D" id="3.50.50.60">
    <property type="entry name" value="FAD/NAD(P)-binding domain"/>
    <property type="match status" value="2"/>
</dbReference>
<dbReference type="GO" id="GO:0030488">
    <property type="term" value="P:tRNA methylation"/>
    <property type="evidence" value="ECO:0007669"/>
    <property type="project" value="TreeGrafter"/>
</dbReference>
<keyword evidence="3 10" id="KW-0489">Methyltransferase</keyword>
<evidence type="ECO:0000256" key="7">
    <source>
        <dbReference type="ARBA" id="ARBA00022827"/>
    </source>
</evidence>
<keyword evidence="6 10" id="KW-0819">tRNA processing</keyword>
<dbReference type="GO" id="GO:0050660">
    <property type="term" value="F:flavin adenine dinucleotide binding"/>
    <property type="evidence" value="ECO:0007669"/>
    <property type="project" value="UniProtKB-UniRule"/>
</dbReference>
<comment type="caution">
    <text evidence="13">The sequence shown here is derived from an EMBL/GenBank/DDBJ whole genome shotgun (WGS) entry which is preliminary data.</text>
</comment>
<dbReference type="PANTHER" id="PTHR11806">
    <property type="entry name" value="GLUCOSE INHIBITED DIVISION PROTEIN A"/>
    <property type="match status" value="1"/>
</dbReference>
<dbReference type="InterPro" id="IPR002218">
    <property type="entry name" value="MnmG-rel"/>
</dbReference>
<evidence type="ECO:0000256" key="9">
    <source>
        <dbReference type="ARBA" id="ARBA00023027"/>
    </source>
</evidence>
<keyword evidence="4 10" id="KW-0285">Flavoprotein</keyword>
<evidence type="ECO:0000256" key="11">
    <source>
        <dbReference type="SAM" id="MobiDB-lite"/>
    </source>
</evidence>
<dbReference type="EMBL" id="DXDU01000059">
    <property type="protein sequence ID" value="HIY26265.1"/>
    <property type="molecule type" value="Genomic_DNA"/>
</dbReference>
<evidence type="ECO:0000259" key="12">
    <source>
        <dbReference type="Pfam" id="PF01134"/>
    </source>
</evidence>
<feature type="domain" description="MnmG N-terminal" evidence="12">
    <location>
        <begin position="46"/>
        <end position="415"/>
    </location>
</feature>